<evidence type="ECO:0000256" key="12">
    <source>
        <dbReference type="HAMAP-Rule" id="MF_01844"/>
    </source>
</evidence>
<dbReference type="InterPro" id="IPR012336">
    <property type="entry name" value="Thioredoxin-like_fold"/>
</dbReference>
<feature type="transmembrane region" description="Helical" evidence="12">
    <location>
        <begin position="97"/>
        <end position="118"/>
    </location>
</feature>
<keyword evidence="3 12" id="KW-0813">Transport</keyword>
<dbReference type="Gene3D" id="1.20.1530.10">
    <property type="entry name" value="Na+/H+ antiporter like domain"/>
    <property type="match status" value="1"/>
</dbReference>
<evidence type="ECO:0000256" key="7">
    <source>
        <dbReference type="ARBA" id="ARBA00022989"/>
    </source>
</evidence>
<evidence type="ECO:0000256" key="3">
    <source>
        <dbReference type="ARBA" id="ARBA00022448"/>
    </source>
</evidence>
<evidence type="ECO:0000256" key="4">
    <source>
        <dbReference type="ARBA" id="ARBA00022449"/>
    </source>
</evidence>
<sequence length="618" mass="65658">MSDRVAVPRRAFLRTGSAGAAILTAAVALALIWANLPALNYEQVWSWVCTVQVGPWSASLDLRTWVNSGLMTLFFLVVGLEARREFDLGDLRERRRLILPVLAGAAGMVVPVLIYLAVNHGGSGAHGWGAAMSTDTALALGAFSLVAARAPERIRTFVLTVFVVDDLVALIVIALVYSQQITVPGLVVAGVAFACLLAARRLPQRLRGWAFTGLTLVTWAGLLSAGIEPVVAGLAAGLATSAYTPKRLELEEATRLVRLFREQPSAELAVSATRGLAGTLSANARLRHTLHAVTNYLIVPMFALANAGIVIDGELLHEAARSPVTIGIVLAYVVGKPVAVFVASWLADRLSGGLLRPSIGAGAVLESGAIAGIGFTVSLLIANLAFTGTTLDEAKVGTLVAALGAALLSFAVYRVIEALPADTRLRAMLGTAARHVDLAEPVETGLDHTQGPVPAAVTVVEYGDFECLLTSMVGPTSEELLGENPDVRYVWRHLPLPDIHPHAQRAAEAAEAAADQGAFWRMHGLLLAHQDRLAVDDLVRYAEQLGLDTDRFRDDLARHRHADRVARDIVSADRSGVSGTPTFFVNGQRHDGPHDFATLNRVIAEARAQASVSVLVTT</sequence>
<keyword evidence="10 12" id="KW-0472">Membrane</keyword>
<dbReference type="Pfam" id="PF13462">
    <property type="entry name" value="Thioredoxin_4"/>
    <property type="match status" value="1"/>
</dbReference>
<dbReference type="InterPro" id="IPR004670">
    <property type="entry name" value="NhaA"/>
</dbReference>
<keyword evidence="7 12" id="KW-1133">Transmembrane helix</keyword>
<dbReference type="Pfam" id="PF06965">
    <property type="entry name" value="Na_H_antiport_1"/>
    <property type="match status" value="1"/>
</dbReference>
<keyword evidence="8 12" id="KW-0915">Sodium</keyword>
<dbReference type="EMBL" id="JBHTHM010000057">
    <property type="protein sequence ID" value="MFD0782877.1"/>
    <property type="molecule type" value="Genomic_DNA"/>
</dbReference>
<gene>
    <name evidence="12" type="primary">nhaA</name>
    <name evidence="14" type="ORF">ACFQZ8_02895</name>
</gene>
<evidence type="ECO:0000256" key="8">
    <source>
        <dbReference type="ARBA" id="ARBA00023053"/>
    </source>
</evidence>
<comment type="similarity">
    <text evidence="2">In the N-terminal section; belongs to the NhaA Na(+)/H(+) (TC 2.A.33) antiporter family.</text>
</comment>
<evidence type="ECO:0000256" key="6">
    <source>
        <dbReference type="ARBA" id="ARBA00022692"/>
    </source>
</evidence>
<feature type="transmembrane region" description="Helical" evidence="12">
    <location>
        <begin position="323"/>
        <end position="347"/>
    </location>
</feature>
<evidence type="ECO:0000256" key="5">
    <source>
        <dbReference type="ARBA" id="ARBA00022475"/>
    </source>
</evidence>
<organism evidence="14 15">
    <name type="scientific">Micromonospora azadirachtae</name>
    <dbReference type="NCBI Taxonomy" id="1970735"/>
    <lineage>
        <taxon>Bacteria</taxon>
        <taxon>Bacillati</taxon>
        <taxon>Actinomycetota</taxon>
        <taxon>Actinomycetes</taxon>
        <taxon>Micromonosporales</taxon>
        <taxon>Micromonosporaceae</taxon>
        <taxon>Micromonospora</taxon>
    </lineage>
</organism>
<evidence type="ECO:0000256" key="11">
    <source>
        <dbReference type="ARBA" id="ARBA00023201"/>
    </source>
</evidence>
<comment type="subcellular location">
    <subcellularLocation>
        <location evidence="1">Cell inner membrane</location>
        <topology evidence="1">Multi-pass membrane protein</topology>
    </subcellularLocation>
    <subcellularLocation>
        <location evidence="12">Cell membrane</location>
        <topology evidence="12">Multi-pass membrane protein</topology>
    </subcellularLocation>
</comment>
<dbReference type="PROSITE" id="PS51318">
    <property type="entry name" value="TAT"/>
    <property type="match status" value="1"/>
</dbReference>
<feature type="transmembrane region" description="Helical" evidence="12">
    <location>
        <begin position="65"/>
        <end position="82"/>
    </location>
</feature>
<feature type="transmembrane region" description="Helical" evidence="12">
    <location>
        <begin position="130"/>
        <end position="150"/>
    </location>
</feature>
<dbReference type="InterPro" id="IPR013766">
    <property type="entry name" value="Thioredoxin_domain"/>
</dbReference>
<accession>A0ABW2ZW47</accession>
<proteinExistence type="inferred from homology"/>
<evidence type="ECO:0000256" key="2">
    <source>
        <dbReference type="ARBA" id="ARBA00007006"/>
    </source>
</evidence>
<evidence type="ECO:0000259" key="13">
    <source>
        <dbReference type="PROSITE" id="PS51352"/>
    </source>
</evidence>
<feature type="transmembrane region" description="Helical" evidence="12">
    <location>
        <begin position="396"/>
        <end position="416"/>
    </location>
</feature>
<feature type="transmembrane region" description="Helical" evidence="12">
    <location>
        <begin position="293"/>
        <end position="311"/>
    </location>
</feature>
<dbReference type="Gene3D" id="3.40.30.10">
    <property type="entry name" value="Glutaredoxin"/>
    <property type="match status" value="1"/>
</dbReference>
<keyword evidence="15" id="KW-1185">Reference proteome</keyword>
<keyword evidence="6 12" id="KW-0812">Transmembrane</keyword>
<feature type="transmembrane region" description="Helical" evidence="12">
    <location>
        <begin position="157"/>
        <end position="177"/>
    </location>
</feature>
<evidence type="ECO:0000256" key="1">
    <source>
        <dbReference type="ARBA" id="ARBA00004429"/>
    </source>
</evidence>
<dbReference type="HAMAP" id="MF_01844">
    <property type="entry name" value="NhaA"/>
    <property type="match status" value="1"/>
</dbReference>
<dbReference type="Proteomes" id="UP001597053">
    <property type="component" value="Unassembled WGS sequence"/>
</dbReference>
<dbReference type="InterPro" id="IPR006311">
    <property type="entry name" value="TAT_signal"/>
</dbReference>
<feature type="transmembrane region" description="Helical" evidence="12">
    <location>
        <begin position="359"/>
        <end position="384"/>
    </location>
</feature>
<dbReference type="InterPro" id="IPR036249">
    <property type="entry name" value="Thioredoxin-like_sf"/>
</dbReference>
<dbReference type="PROSITE" id="PS51352">
    <property type="entry name" value="THIOREDOXIN_2"/>
    <property type="match status" value="1"/>
</dbReference>
<comment type="caution">
    <text evidence="14">The sequence shown here is derived from an EMBL/GenBank/DDBJ whole genome shotgun (WGS) entry which is preliminary data.</text>
</comment>
<dbReference type="SUPFAM" id="SSF52833">
    <property type="entry name" value="Thioredoxin-like"/>
    <property type="match status" value="1"/>
</dbReference>
<evidence type="ECO:0000313" key="15">
    <source>
        <dbReference type="Proteomes" id="UP001597053"/>
    </source>
</evidence>
<reference evidence="15" key="1">
    <citation type="journal article" date="2019" name="Int. J. Syst. Evol. Microbiol.">
        <title>The Global Catalogue of Microorganisms (GCM) 10K type strain sequencing project: providing services to taxonomists for standard genome sequencing and annotation.</title>
        <authorList>
            <consortium name="The Broad Institute Genomics Platform"/>
            <consortium name="The Broad Institute Genome Sequencing Center for Infectious Disease"/>
            <person name="Wu L."/>
            <person name="Ma J."/>
        </authorList>
    </citation>
    <scope>NUCLEOTIDE SEQUENCE [LARGE SCALE GENOMIC DNA]</scope>
    <source>
        <strain evidence="15">JCM 32148</strain>
    </source>
</reference>
<comment type="catalytic activity">
    <reaction evidence="12">
        <text>Na(+)(in) + 2 H(+)(out) = Na(+)(out) + 2 H(+)(in)</text>
        <dbReference type="Rhea" id="RHEA:29251"/>
        <dbReference type="ChEBI" id="CHEBI:15378"/>
        <dbReference type="ChEBI" id="CHEBI:29101"/>
    </reaction>
</comment>
<evidence type="ECO:0000313" key="14">
    <source>
        <dbReference type="EMBL" id="MFD0782877.1"/>
    </source>
</evidence>
<evidence type="ECO:0000256" key="9">
    <source>
        <dbReference type="ARBA" id="ARBA00023065"/>
    </source>
</evidence>
<keyword evidence="11 12" id="KW-0739">Sodium transport</keyword>
<keyword evidence="4 12" id="KW-0050">Antiport</keyword>
<feature type="transmembrane region" description="Helical" evidence="12">
    <location>
        <begin position="12"/>
        <end position="34"/>
    </location>
</feature>
<keyword evidence="5 12" id="KW-1003">Cell membrane</keyword>
<comment type="similarity">
    <text evidence="12">Belongs to the NhaA Na(+)/H(+) (TC 2.A.33) antiporter family.</text>
</comment>
<evidence type="ECO:0000256" key="10">
    <source>
        <dbReference type="ARBA" id="ARBA00023136"/>
    </source>
</evidence>
<dbReference type="InterPro" id="IPR023171">
    <property type="entry name" value="Na/H_antiporter_dom_sf"/>
</dbReference>
<comment type="function">
    <text evidence="12">Na(+)/H(+) antiporter that extrudes sodium in exchange for external protons.</text>
</comment>
<dbReference type="PANTHER" id="PTHR30341">
    <property type="entry name" value="SODIUM ION/PROTON ANTIPORTER NHAA-RELATED"/>
    <property type="match status" value="1"/>
</dbReference>
<feature type="transmembrane region" description="Helical" evidence="12">
    <location>
        <begin position="183"/>
        <end position="199"/>
    </location>
</feature>
<keyword evidence="9 12" id="KW-0406">Ion transport</keyword>
<dbReference type="PANTHER" id="PTHR30341:SF0">
    <property type="entry name" value="NA(+)_H(+) ANTIPORTER NHAA"/>
    <property type="match status" value="1"/>
</dbReference>
<protein>
    <recommendedName>
        <fullName evidence="12">Na(+)/H(+) antiporter NhaA</fullName>
    </recommendedName>
    <alternativeName>
        <fullName evidence="12">Sodium/proton antiporter NhaA</fullName>
    </alternativeName>
</protein>
<name>A0ABW2ZW47_9ACTN</name>
<feature type="domain" description="Thioredoxin" evidence="13">
    <location>
        <begin position="427"/>
        <end position="608"/>
    </location>
</feature>